<dbReference type="InterPro" id="IPR036390">
    <property type="entry name" value="WH_DNA-bd_sf"/>
</dbReference>
<reference evidence="4 5" key="1">
    <citation type="journal article" date="2019" name="Int. J. Syst. Evol. Microbiol.">
        <title>The Global Catalogue of Microorganisms (GCM) 10K type strain sequencing project: providing services to taxonomists for standard genome sequencing and annotation.</title>
        <authorList>
            <consortium name="The Broad Institute Genomics Platform"/>
            <consortium name="The Broad Institute Genome Sequencing Center for Infectious Disease"/>
            <person name="Wu L."/>
            <person name="Ma J."/>
        </authorList>
    </citation>
    <scope>NUCLEOTIDE SEQUENCE [LARGE SCALE GENOMIC DNA]</scope>
    <source>
        <strain evidence="4 5">SYNS20</strain>
    </source>
</reference>
<sequence>MTGDADGSDTGSNSHTGSDGHAGSDSDRADDVAAGVGVPATRRALIDALAEGPVSGPELADRLDVSRAAVWNHVEALREAGVAVESTADGYVVSEASGYAGEAIAYDLDAPFNIDYHDSVGSTNDRARELAGAGHAGVAVVADEQTASRGRLDREWVSPPGGVWLSVVVRPEAPPAHAPAYTLAMAVAVTRACREAGVDARIKWPNDVLVGDDEGDEAEPTERGGRKLCGVLTEMEGEAERVSWLVVGPGLNANIAPEDLPADAGATSLLAERGEPVDRRVIVQRILEEFDALTADLRGAVDAWEEYADTVGRRVRVDTPGGIVEGEAVGIEFPGALVVDTGEEMVRVTAGDCEHLRPVDR</sequence>
<evidence type="ECO:0000259" key="3">
    <source>
        <dbReference type="PROSITE" id="PS51733"/>
    </source>
</evidence>
<dbReference type="InterPro" id="IPR036388">
    <property type="entry name" value="WH-like_DNA-bd_sf"/>
</dbReference>
<dbReference type="PANTHER" id="PTHR12835">
    <property type="entry name" value="BIOTIN PROTEIN LIGASE"/>
    <property type="match status" value="1"/>
</dbReference>
<evidence type="ECO:0000256" key="1">
    <source>
        <dbReference type="ARBA" id="ARBA00022598"/>
    </source>
</evidence>
<protein>
    <submittedName>
        <fullName evidence="4">Biotin--[acetyl-CoA-carboxylase] ligase</fullName>
        <ecNumber evidence="4">6.3.4.15</ecNumber>
    </submittedName>
</protein>
<dbReference type="Pfam" id="PF08279">
    <property type="entry name" value="HTH_11"/>
    <property type="match status" value="1"/>
</dbReference>
<dbReference type="CDD" id="cd00090">
    <property type="entry name" value="HTH_ARSR"/>
    <property type="match status" value="1"/>
</dbReference>
<dbReference type="SUPFAM" id="SSF46785">
    <property type="entry name" value="Winged helix' DNA-binding domain"/>
    <property type="match status" value="1"/>
</dbReference>
<name>A0ABD5T8G4_9EURY</name>
<dbReference type="Proteomes" id="UP001596443">
    <property type="component" value="Unassembled WGS sequence"/>
</dbReference>
<dbReference type="InterPro" id="IPR004408">
    <property type="entry name" value="Biotin_CoA_COase_ligase"/>
</dbReference>
<dbReference type="EC" id="6.3.4.15" evidence="4"/>
<dbReference type="Pfam" id="PF03099">
    <property type="entry name" value="BPL_LplA_LipB"/>
    <property type="match status" value="1"/>
</dbReference>
<keyword evidence="5" id="KW-1185">Reference proteome</keyword>
<dbReference type="PROSITE" id="PS51733">
    <property type="entry name" value="BPL_LPL_CATALYTIC"/>
    <property type="match status" value="1"/>
</dbReference>
<proteinExistence type="inferred from homology"/>
<comment type="caution">
    <text evidence="4">The sequence shown here is derived from an EMBL/GenBank/DDBJ whole genome shotgun (WGS) entry which is preliminary data.</text>
</comment>
<evidence type="ECO:0000313" key="5">
    <source>
        <dbReference type="Proteomes" id="UP001596443"/>
    </source>
</evidence>
<dbReference type="CDD" id="cd16442">
    <property type="entry name" value="BPL"/>
    <property type="match status" value="1"/>
</dbReference>
<dbReference type="InterPro" id="IPR004143">
    <property type="entry name" value="BPL_LPL_catalytic"/>
</dbReference>
<dbReference type="PANTHER" id="PTHR12835:SF5">
    <property type="entry name" value="BIOTIN--PROTEIN LIGASE"/>
    <property type="match status" value="1"/>
</dbReference>
<dbReference type="SUPFAM" id="SSF55681">
    <property type="entry name" value="Class II aaRS and biotin synthetases"/>
    <property type="match status" value="1"/>
</dbReference>
<dbReference type="RefSeq" id="WP_390214682.1">
    <property type="nucleotide sequence ID" value="NZ_JBHSWX010000012.1"/>
</dbReference>
<feature type="domain" description="BPL/LPL catalytic" evidence="3">
    <location>
        <begin position="99"/>
        <end position="298"/>
    </location>
</feature>
<feature type="region of interest" description="Disordered" evidence="2">
    <location>
        <begin position="1"/>
        <end position="31"/>
    </location>
</feature>
<dbReference type="HAMAP" id="MF_00978">
    <property type="entry name" value="Bifunct_BirA"/>
    <property type="match status" value="1"/>
</dbReference>
<dbReference type="InterPro" id="IPR011991">
    <property type="entry name" value="ArsR-like_HTH"/>
</dbReference>
<dbReference type="InterPro" id="IPR003142">
    <property type="entry name" value="BPL_C"/>
</dbReference>
<dbReference type="InterPro" id="IPR030855">
    <property type="entry name" value="Bifunct_BirA"/>
</dbReference>
<dbReference type="Gene3D" id="1.10.10.10">
    <property type="entry name" value="Winged helix-like DNA-binding domain superfamily/Winged helix DNA-binding domain"/>
    <property type="match status" value="1"/>
</dbReference>
<evidence type="ECO:0000256" key="2">
    <source>
        <dbReference type="SAM" id="MobiDB-lite"/>
    </source>
</evidence>
<gene>
    <name evidence="4" type="ORF">ACFQFD_06055</name>
</gene>
<dbReference type="Gene3D" id="3.30.930.10">
    <property type="entry name" value="Bira Bifunctional Protein, Domain 2"/>
    <property type="match status" value="1"/>
</dbReference>
<dbReference type="GO" id="GO:0004077">
    <property type="term" value="F:biotin--[biotin carboxyl-carrier protein] ligase activity"/>
    <property type="evidence" value="ECO:0007669"/>
    <property type="project" value="UniProtKB-EC"/>
</dbReference>
<dbReference type="NCBIfam" id="TIGR00121">
    <property type="entry name" value="birA_ligase"/>
    <property type="match status" value="1"/>
</dbReference>
<keyword evidence="1 4" id="KW-0436">Ligase</keyword>
<dbReference type="AlphaFoldDB" id="A0ABD5T8G4"/>
<dbReference type="Gene3D" id="2.30.30.100">
    <property type="match status" value="1"/>
</dbReference>
<evidence type="ECO:0000313" key="4">
    <source>
        <dbReference type="EMBL" id="MFC6785556.1"/>
    </source>
</evidence>
<dbReference type="Pfam" id="PF02237">
    <property type="entry name" value="BPL_C"/>
    <property type="match status" value="1"/>
</dbReference>
<dbReference type="InterPro" id="IPR013196">
    <property type="entry name" value="HTH_11"/>
</dbReference>
<accession>A0ABD5T8G4</accession>
<dbReference type="EMBL" id="JBHSWX010000012">
    <property type="protein sequence ID" value="MFC6785556.1"/>
    <property type="molecule type" value="Genomic_DNA"/>
</dbReference>
<feature type="compositionally biased region" description="Basic and acidic residues" evidence="2">
    <location>
        <begin position="22"/>
        <end position="31"/>
    </location>
</feature>
<organism evidence="4 5">
    <name type="scientific">Halobaculum halobium</name>
    <dbReference type="NCBI Taxonomy" id="3032281"/>
    <lineage>
        <taxon>Archaea</taxon>
        <taxon>Methanobacteriati</taxon>
        <taxon>Methanobacteriota</taxon>
        <taxon>Stenosarchaea group</taxon>
        <taxon>Halobacteria</taxon>
        <taxon>Halobacteriales</taxon>
        <taxon>Haloferacaceae</taxon>
        <taxon>Halobaculum</taxon>
    </lineage>
</organism>
<dbReference type="InterPro" id="IPR045864">
    <property type="entry name" value="aa-tRNA-synth_II/BPL/LPL"/>
</dbReference>